<dbReference type="Proteomes" id="UP000228976">
    <property type="component" value="Unassembled WGS sequence"/>
</dbReference>
<comment type="pathway">
    <text evidence="2">Pyrimidine metabolism; UMP biosynthesis via de novo pathway.</text>
</comment>
<keyword evidence="5" id="KW-0665">Pyrimidine biosynthesis</keyword>
<dbReference type="InterPro" id="IPR050074">
    <property type="entry name" value="DHO_dehydrogenase"/>
</dbReference>
<evidence type="ECO:0000256" key="4">
    <source>
        <dbReference type="ARBA" id="ARBA00022643"/>
    </source>
</evidence>
<evidence type="ECO:0000256" key="2">
    <source>
        <dbReference type="ARBA" id="ARBA00004725"/>
    </source>
</evidence>
<comment type="caution">
    <text evidence="10">The sequence shown here is derived from an EMBL/GenBank/DDBJ whole genome shotgun (WGS) entry which is preliminary data.</text>
</comment>
<dbReference type="EC" id="1.3.5.2" evidence="8"/>
<dbReference type="NCBIfam" id="TIGR01036">
    <property type="entry name" value="pyrD_sub2"/>
    <property type="match status" value="1"/>
</dbReference>
<dbReference type="CDD" id="cd04738">
    <property type="entry name" value="DHOD_2_like"/>
    <property type="match status" value="1"/>
</dbReference>
<evidence type="ECO:0000313" key="10">
    <source>
        <dbReference type="EMBL" id="OZG56460.1"/>
    </source>
</evidence>
<evidence type="ECO:0000259" key="9">
    <source>
        <dbReference type="Pfam" id="PF01180"/>
    </source>
</evidence>
<protein>
    <recommendedName>
        <fullName evidence="8">Dihydroorotate dehydrogenase (quinone)</fullName>
        <ecNumber evidence="8">1.3.5.2</ecNumber>
    </recommendedName>
</protein>
<dbReference type="GO" id="GO:0006207">
    <property type="term" value="P:'de novo' pyrimidine nucleobase biosynthetic process"/>
    <property type="evidence" value="ECO:0007669"/>
    <property type="project" value="UniProtKB-UniRule"/>
</dbReference>
<evidence type="ECO:0000256" key="5">
    <source>
        <dbReference type="ARBA" id="ARBA00022975"/>
    </source>
</evidence>
<keyword evidence="6" id="KW-0560">Oxidoreductase</keyword>
<evidence type="ECO:0000256" key="8">
    <source>
        <dbReference type="NCBIfam" id="TIGR01036"/>
    </source>
</evidence>
<dbReference type="AlphaFoldDB" id="A0A261FBD2"/>
<organism evidence="10 11">
    <name type="scientific">Aeriscardovia aeriphila</name>
    <dbReference type="NCBI Taxonomy" id="218139"/>
    <lineage>
        <taxon>Bacteria</taxon>
        <taxon>Bacillati</taxon>
        <taxon>Actinomycetota</taxon>
        <taxon>Actinomycetes</taxon>
        <taxon>Bifidobacteriales</taxon>
        <taxon>Bifidobacteriaceae</taxon>
        <taxon>Aeriscardovia</taxon>
    </lineage>
</organism>
<evidence type="ECO:0000256" key="7">
    <source>
        <dbReference type="ARBA" id="ARBA00023136"/>
    </source>
</evidence>
<dbReference type="OrthoDB" id="9802377at2"/>
<dbReference type="EMBL" id="MWWU01000002">
    <property type="protein sequence ID" value="OZG56460.1"/>
    <property type="molecule type" value="Genomic_DNA"/>
</dbReference>
<evidence type="ECO:0000256" key="1">
    <source>
        <dbReference type="ARBA" id="ARBA00001917"/>
    </source>
</evidence>
<dbReference type="PANTHER" id="PTHR48109:SF4">
    <property type="entry name" value="DIHYDROOROTATE DEHYDROGENASE (QUINONE), MITOCHONDRIAL"/>
    <property type="match status" value="1"/>
</dbReference>
<dbReference type="RefSeq" id="WP_094689981.1">
    <property type="nucleotide sequence ID" value="NZ_JACBYZ010000001.1"/>
</dbReference>
<dbReference type="InterPro" id="IPR005720">
    <property type="entry name" value="Dihydroorotate_DH_cat"/>
</dbReference>
<dbReference type="PANTHER" id="PTHR48109">
    <property type="entry name" value="DIHYDROOROTATE DEHYDROGENASE (QUINONE), MITOCHONDRIAL-RELATED"/>
    <property type="match status" value="1"/>
</dbReference>
<evidence type="ECO:0000313" key="11">
    <source>
        <dbReference type="Proteomes" id="UP000228976"/>
    </source>
</evidence>
<comment type="cofactor">
    <cofactor evidence="1">
        <name>FMN</name>
        <dbReference type="ChEBI" id="CHEBI:58210"/>
    </cofactor>
</comment>
<dbReference type="SUPFAM" id="SSF51395">
    <property type="entry name" value="FMN-linked oxidoreductases"/>
    <property type="match status" value="1"/>
</dbReference>
<keyword evidence="4" id="KW-0288">FMN</keyword>
<keyword evidence="3" id="KW-0285">Flavoprotein</keyword>
<dbReference type="GO" id="GO:0106430">
    <property type="term" value="F:dihydroorotate dehydrogenase (quinone) activity"/>
    <property type="evidence" value="ECO:0007669"/>
    <property type="project" value="UniProtKB-EC"/>
</dbReference>
<dbReference type="GO" id="GO:0009220">
    <property type="term" value="P:pyrimidine ribonucleotide biosynthetic process"/>
    <property type="evidence" value="ECO:0007669"/>
    <property type="project" value="UniProtKB-UniRule"/>
</dbReference>
<dbReference type="InterPro" id="IPR013785">
    <property type="entry name" value="Aldolase_TIM"/>
</dbReference>
<accession>A0A261FBD2</accession>
<dbReference type="GO" id="GO:0005886">
    <property type="term" value="C:plasma membrane"/>
    <property type="evidence" value="ECO:0007669"/>
    <property type="project" value="TreeGrafter"/>
</dbReference>
<name>A0A261FBD2_9BIFI</name>
<dbReference type="InterPro" id="IPR005719">
    <property type="entry name" value="Dihydroorotate_DH_2"/>
</dbReference>
<keyword evidence="11" id="KW-1185">Reference proteome</keyword>
<dbReference type="GO" id="GO:0005737">
    <property type="term" value="C:cytoplasm"/>
    <property type="evidence" value="ECO:0007669"/>
    <property type="project" value="InterPro"/>
</dbReference>
<sequence length="393" mass="43829">MEKYVSENPVHNSFNKLSTDLFTFAYKHAVKPVIFGMEPDKAHEKTATFARLSGKVTPLMGMLRLMLDYTDPILRTNVCGVDYANPFGLSAGLDKNCDMAACLDNAGFGFETVGSTTARVCAGNPRPWFHRLPQYESMLIHAGLPNDGSQVVINRVEKARLAAKTMKMSVSIARTNDMAEPSEEQGIADYVTSFRRAAYRTDMIEVNISCPNTYVGEVFTEPEPLDRLLTALDAIPRSQPVTLKMPQDKTWPQFSALLDVIVRHNVQMVTIANLRKDRTGFDVPQDWQGNMSGAPCRKPSMDLVENTYRYYGDKLAIAGVGGVFTPEQAYEKIRHGASLVMFVSSLMFRGPQEITILKRGLAELLRRDGFTSVSQAVGVDVETSWKQRARHTR</sequence>
<gene>
    <name evidence="10" type="ORF">AEAE_0948</name>
</gene>
<dbReference type="Gene3D" id="3.20.20.70">
    <property type="entry name" value="Aldolase class I"/>
    <property type="match status" value="1"/>
</dbReference>
<proteinExistence type="predicted"/>
<keyword evidence="7" id="KW-0472">Membrane</keyword>
<dbReference type="Pfam" id="PF01180">
    <property type="entry name" value="DHO_dh"/>
    <property type="match status" value="1"/>
</dbReference>
<reference evidence="10 11" key="1">
    <citation type="journal article" date="2017" name="BMC Genomics">
        <title>Comparative genomic and phylogenomic analyses of the Bifidobacteriaceae family.</title>
        <authorList>
            <person name="Lugli G.A."/>
            <person name="Milani C."/>
            <person name="Turroni F."/>
            <person name="Duranti S."/>
            <person name="Mancabelli L."/>
            <person name="Mangifesta M."/>
            <person name="Ferrario C."/>
            <person name="Modesto M."/>
            <person name="Mattarelli P."/>
            <person name="Jiri K."/>
            <person name="van Sinderen D."/>
            <person name="Ventura M."/>
        </authorList>
    </citation>
    <scope>NUCLEOTIDE SEQUENCE [LARGE SCALE GENOMIC DNA]</scope>
    <source>
        <strain evidence="10 11">LMG 21773</strain>
    </source>
</reference>
<evidence type="ECO:0000256" key="6">
    <source>
        <dbReference type="ARBA" id="ARBA00023002"/>
    </source>
</evidence>
<evidence type="ECO:0000256" key="3">
    <source>
        <dbReference type="ARBA" id="ARBA00022630"/>
    </source>
</evidence>
<feature type="domain" description="Dihydroorotate dehydrogenase catalytic" evidence="9">
    <location>
        <begin position="74"/>
        <end position="365"/>
    </location>
</feature>